<evidence type="ECO:0000256" key="2">
    <source>
        <dbReference type="SAM" id="MobiDB-lite"/>
    </source>
</evidence>
<organism evidence="4 5">
    <name type="scientific">Heterostelium pallidum (strain ATCC 26659 / Pp 5 / PN500)</name>
    <name type="common">Cellular slime mold</name>
    <name type="synonym">Polysphondylium pallidum</name>
    <dbReference type="NCBI Taxonomy" id="670386"/>
    <lineage>
        <taxon>Eukaryota</taxon>
        <taxon>Amoebozoa</taxon>
        <taxon>Evosea</taxon>
        <taxon>Eumycetozoa</taxon>
        <taxon>Dictyostelia</taxon>
        <taxon>Acytosteliales</taxon>
        <taxon>Acytosteliaceae</taxon>
        <taxon>Heterostelium</taxon>
    </lineage>
</organism>
<dbReference type="InterPro" id="IPR016024">
    <property type="entry name" value="ARM-type_fold"/>
</dbReference>
<dbReference type="PANTHER" id="PTHR20916:SF26">
    <property type="entry name" value="CYSTEINE-RICH PROTEIN 2-BINDING PROTEIN"/>
    <property type="match status" value="1"/>
</dbReference>
<feature type="domain" description="DUF4704" evidence="3">
    <location>
        <begin position="1754"/>
        <end position="1902"/>
    </location>
</feature>
<dbReference type="PANTHER" id="PTHR20916">
    <property type="entry name" value="CYSTEINE AND GLYCINE-RICH PROTEIN 2 BINDING PROTEIN"/>
    <property type="match status" value="1"/>
</dbReference>
<feature type="coiled-coil region" evidence="1">
    <location>
        <begin position="554"/>
        <end position="588"/>
    </location>
</feature>
<feature type="region of interest" description="Disordered" evidence="2">
    <location>
        <begin position="1160"/>
        <end position="1190"/>
    </location>
</feature>
<evidence type="ECO:0000313" key="4">
    <source>
        <dbReference type="EMBL" id="EFA76742.1"/>
    </source>
</evidence>
<dbReference type="SUPFAM" id="SSF49899">
    <property type="entry name" value="Concanavalin A-like lectins/glucanases"/>
    <property type="match status" value="1"/>
</dbReference>
<dbReference type="RefSeq" id="XP_020428874.1">
    <property type="nucleotide sequence ID" value="XM_020580287.1"/>
</dbReference>
<evidence type="ECO:0000313" key="5">
    <source>
        <dbReference type="Proteomes" id="UP000001396"/>
    </source>
</evidence>
<feature type="compositionally biased region" description="Low complexity" evidence="2">
    <location>
        <begin position="1542"/>
        <end position="1553"/>
    </location>
</feature>
<dbReference type="OMA" id="MGTIHFF"/>
<reference evidence="4 5" key="1">
    <citation type="journal article" date="2011" name="Genome Res.">
        <title>Phylogeny-wide analysis of social amoeba genomes highlights ancient origins for complex intercellular communication.</title>
        <authorList>
            <person name="Heidel A.J."/>
            <person name="Lawal H.M."/>
            <person name="Felder M."/>
            <person name="Schilde C."/>
            <person name="Helps N.R."/>
            <person name="Tunggal B."/>
            <person name="Rivero F."/>
            <person name="John U."/>
            <person name="Schleicher M."/>
            <person name="Eichinger L."/>
            <person name="Platzer M."/>
            <person name="Noegel A.A."/>
            <person name="Schaap P."/>
            <person name="Gloeckner G."/>
        </authorList>
    </citation>
    <scope>NUCLEOTIDE SEQUENCE [LARGE SCALE GENOMIC DNA]</scope>
    <source>
        <strain evidence="5">ATCC 26659 / Pp 5 / PN500</strain>
    </source>
</reference>
<dbReference type="InterPro" id="IPR013320">
    <property type="entry name" value="ConA-like_dom_sf"/>
</dbReference>
<protein>
    <recommendedName>
        <fullName evidence="3">DUF4704 domain-containing protein</fullName>
    </recommendedName>
</protein>
<dbReference type="InParanoid" id="D3BN82"/>
<dbReference type="Pfam" id="PF15787">
    <property type="entry name" value="DUF4704"/>
    <property type="match status" value="1"/>
</dbReference>
<feature type="region of interest" description="Disordered" evidence="2">
    <location>
        <begin position="238"/>
        <end position="290"/>
    </location>
</feature>
<dbReference type="Proteomes" id="UP000001396">
    <property type="component" value="Unassembled WGS sequence"/>
</dbReference>
<feature type="compositionally biased region" description="Low complexity" evidence="2">
    <location>
        <begin position="1160"/>
        <end position="1172"/>
    </location>
</feature>
<name>D3BN82_HETP5</name>
<dbReference type="InterPro" id="IPR031570">
    <property type="entry name" value="NBEA/BDCP_DUF4704"/>
</dbReference>
<accession>D3BN82</accession>
<dbReference type="Gene3D" id="2.60.120.200">
    <property type="match status" value="1"/>
</dbReference>
<dbReference type="Gene3D" id="1.25.10.10">
    <property type="entry name" value="Leucine-rich Repeat Variant"/>
    <property type="match status" value="2"/>
</dbReference>
<evidence type="ECO:0000259" key="3">
    <source>
        <dbReference type="Pfam" id="PF15787"/>
    </source>
</evidence>
<dbReference type="SUPFAM" id="SSF48371">
    <property type="entry name" value="ARM repeat"/>
    <property type="match status" value="2"/>
</dbReference>
<feature type="region of interest" description="Disordered" evidence="2">
    <location>
        <begin position="2191"/>
        <end position="2243"/>
    </location>
</feature>
<dbReference type="Pfam" id="PF13385">
    <property type="entry name" value="Laminin_G_3"/>
    <property type="match status" value="1"/>
</dbReference>
<feature type="compositionally biased region" description="Low complexity" evidence="2">
    <location>
        <begin position="2192"/>
        <end position="2243"/>
    </location>
</feature>
<feature type="region of interest" description="Disordered" evidence="2">
    <location>
        <begin position="1516"/>
        <end position="1555"/>
    </location>
</feature>
<keyword evidence="5" id="KW-1185">Reference proteome</keyword>
<dbReference type="EMBL" id="ADBJ01000044">
    <property type="protein sequence ID" value="EFA76742.1"/>
    <property type="molecule type" value="Genomic_DNA"/>
</dbReference>
<feature type="compositionally biased region" description="Low complexity" evidence="2">
    <location>
        <begin position="253"/>
        <end position="282"/>
    </location>
</feature>
<sequence>MESFRNTLRNKWTKHVTARRIRNLWNEYTKVAEIKDPNLVTLKLNNFLDSFQESYKELLDSGQIKTIDLDKIFGDCSDILVSLLDLVERESNRTIKRGQSAESDEDQDSLKYVVELINKSLGVAELILHISVSEHTEDDLLKLINMRKSLSMSSISEFARHKIGTVVSEGFKVIVGEFQKVFSPHDFETTPRKLSLEKSNIYNGNDMALDDSFIPSFEVIEQEIKSLNNMINGIIENGGLSNSGNRSVTGTGNSNIMNNNNNNNDVNNSSNSNNNNSNNNSNDGEDDDSTVAVSVVADESKRNSIDPTEEEILKEFMRVQGALTLLADSIQEAALVVQLDLLETISKLLYNNQKNQQEFRAMNGYSILIHLFDNVHDFNTPEGKDFLNDCFCLIFAIILDGNKSKRVMNIDALDFLFRILSNSIQTEVRLQTMTCIQDLISINPLNIISIRHVGAIDKLFQLVLDIHGNKENENEDLNDEKESTKLLLATSELILYLGVLFSKHNTEVFRKYVDLMHKSDPPLTDTLQSLMLSSSITLLSDTIYHKTLIEKNLLSVFIDIIQRYQRELKELKNNIDREQLEEDDIDSEYDEKIQTLSEKLLLILELIFMYIKYVDDETTIEFISKPESIKLFVRLAMEDNHYLGGSDVSDLCLWIVVTMMSMDANSYSFATGSSNSSIGVLIAMLDDQSFSMDKKEKLCYCIADVMRLVPPDKMSLKIKFQECGGLNSLVACARNANATQGLVYASLVALCEACHGCEENKCVLDSSGYMALSSVVKSSHVVIDQYLFQMFVELAMNNDVVIRYDIDYLEQIFSPRVNHVIQNIIQPQPQYTSILPYSKRQLVEVASATNNLKKQKQQQQQQQMTLLAGGKPSINIQGEVQQQEQQLYGDEINLGEDLAIDTSPVSSPSTTPVHSLSSSQNGHLQAMQQMTNHSSSHLSLPSMPASMNISHVLQAKTGIVRVPSFRNLFSGTRRNSIGSWAGSFDDLYGVCQATVNSDNMSNFNSNNVLLTEASQIKYYRSQLSVQEDDKETLYSYTLLGRSKLRSPDAALMLVDLLPQSPTHVQQHNLILLMKILESNPQNKKMLCAAQGLKFLLYLSHQSPEETQSYYSRLIVILGLYDISPSEVRLLFDLACFPSFESHPQLLHHHNNNLSSALQQAANNNNNNSNNSNFVNTPSSTHSVQRRERNRKQELQMQVLYVIGTLTERKAPPLYFNFDGFDSYISVGTIDKFPSQRSGYTFSCWLRTNYFLSDEAGLFSWQDTNENNIFDVYFKALGKHPENKRYLCIQTRNYPSPPETFYFDKFGFVECGGWHHIVITHNKQKISLYVDGKFIQNYSTANYPKTITKDKPIQGCIGRRLYSTVAANNNNNSNNNSSSNLSQLISQASQTSFNSLSSMDQETLSSSLREMNGNGYEKGFFCGQMGTIHFFEGIWEAPSCYKVYSRGNLYNNTYKTLGIENKEFLVIKPASSPSNIIEPINTTLSMSGEVFMPPIPIHSPPSSPSIPRNLSFQGQLPLSSLSGNSNNNNNAVGPIASGGSGSSAGNSVNSATSNISPSRDSPFLIFNNPDLITTSPISKDKESSGLNPLVNSSDQILQVPKDESLLKKSMSNLVPNETQGALIEFIGVNVHQTRCLKDVIKEVGGIHLCLPFLDMAPAQQVAGLRILAGLLHKSDSNKAQFRELNGFAILYHLLLRFSPSTANPHPSLNAELTMESFEILFDLLLDGMNNLSDTKQLWSHDYTNGVYEKIHAKSKVLDIVYEEMRKCPSLLENLRSLGGFNIVFSLIEIPNEDIRVTAIKLIGLLIHSNSKAASLFRRNSGFDLLAILLARYPPTLPVCKALTVLMVDGYRFDPKCVPETKQRSSSWISLDFFTRDKSSDSLSTLTQSPTIPALAICKRMIIHDIFKKASKIIRIKEVCIDLEELYVHIMDSVLDYFEKEYVLPTNESADIIVKNLVLYFKTLEDIAVPPDISMRILNTINQLAVHNTSVIRATMKSNGLFDHRDMLIIQLLRCDIKGAIMTFDFECVVDQKAFRETNNGLFNNADHDSGEVEMQQQQHDDLNDPIGCFIDTYYRDDFTPKRIEIETRIAKLMQPVETKFNSQQEKLVKLKEKRIKQRKDKLLKQHSTIQKLLQEVEEKRRACANKMIAQYIAKSKSIPQHSKERLKLGKERWEFFKQKLWDSVLWINEQQQPNNNNTITPTNSINIPPTTTTSSSSSTTANDNSPSKTNITTNEIITTTNENN</sequence>
<comment type="caution">
    <text evidence="4">The sequence shown here is derived from an EMBL/GenBank/DDBJ whole genome shotgun (WGS) entry which is preliminary data.</text>
</comment>
<keyword evidence="1" id="KW-0175">Coiled coil</keyword>
<dbReference type="GeneID" id="31364968"/>
<feature type="compositionally biased region" description="Polar residues" evidence="2">
    <location>
        <begin position="1173"/>
        <end position="1182"/>
    </location>
</feature>
<dbReference type="InterPro" id="IPR011989">
    <property type="entry name" value="ARM-like"/>
</dbReference>
<feature type="compositionally biased region" description="Low complexity" evidence="2">
    <location>
        <begin position="1517"/>
        <end position="1529"/>
    </location>
</feature>
<gene>
    <name evidence="4" type="ORF">PPL_09493</name>
</gene>
<dbReference type="GO" id="GO:0004402">
    <property type="term" value="F:histone acetyltransferase activity"/>
    <property type="evidence" value="ECO:0007669"/>
    <property type="project" value="TreeGrafter"/>
</dbReference>
<feature type="compositionally biased region" description="Polar residues" evidence="2">
    <location>
        <begin position="240"/>
        <end position="252"/>
    </location>
</feature>
<evidence type="ECO:0000256" key="1">
    <source>
        <dbReference type="SAM" id="Coils"/>
    </source>
</evidence>
<proteinExistence type="predicted"/>